<evidence type="ECO:0000256" key="2">
    <source>
        <dbReference type="ARBA" id="ARBA00022723"/>
    </source>
</evidence>
<sequence length="240" mass="24707">MDAHCVVKVDQTLPLHILGPLGCSIQVGAGAVINVLRAAAGQSIAVFGLDTVGLSAVMAAKAVGYEPIIAIDCSADRRRLAAEVGATDTLDPSRYDSRAWAAAAVDANVALTPSLVTDISCAVADISPGGVDLSIETAGTEVGVQQALTVLRSPGTCVTLGRPGIGGDILIDHGHLMLGRTLTGSVGGTNTARLILRLLELWKSGQFPLDKLVQTHPWSDLSHGLAELDSSIPKTVVAYT</sequence>
<evidence type="ECO:0000259" key="5">
    <source>
        <dbReference type="Pfam" id="PF00107"/>
    </source>
</evidence>
<evidence type="ECO:0000256" key="1">
    <source>
        <dbReference type="ARBA" id="ARBA00008072"/>
    </source>
</evidence>
<dbReference type="AlphaFoldDB" id="A0A1B1K8E1"/>
<dbReference type="GO" id="GO:0051903">
    <property type="term" value="F:S-(hydroxymethyl)glutathione dehydrogenase [NAD(P)+] activity"/>
    <property type="evidence" value="ECO:0007669"/>
    <property type="project" value="TreeGrafter"/>
</dbReference>
<dbReference type="InterPro" id="IPR013149">
    <property type="entry name" value="ADH-like_C"/>
</dbReference>
<evidence type="ECO:0000256" key="3">
    <source>
        <dbReference type="ARBA" id="ARBA00022833"/>
    </source>
</evidence>
<protein>
    <submittedName>
        <fullName evidence="6">Zn-binding alcohol dehydrogenase</fullName>
        <ecNumber evidence="6">1.1.1.-</ecNumber>
    </submittedName>
</protein>
<dbReference type="Proteomes" id="UP000186108">
    <property type="component" value="Chromosome"/>
</dbReference>
<dbReference type="Gene3D" id="3.40.50.720">
    <property type="entry name" value="NAD(P)-binding Rossmann-like Domain"/>
    <property type="match status" value="1"/>
</dbReference>
<dbReference type="Gene3D" id="3.90.180.10">
    <property type="entry name" value="Medium-chain alcohol dehydrogenases, catalytic domain"/>
    <property type="match status" value="1"/>
</dbReference>
<feature type="domain" description="Alcohol dehydrogenase-like C-terminal" evidence="5">
    <location>
        <begin position="52"/>
        <end position="198"/>
    </location>
</feature>
<dbReference type="PANTHER" id="PTHR43880:SF12">
    <property type="entry name" value="ALCOHOL DEHYDROGENASE CLASS-3"/>
    <property type="match status" value="1"/>
</dbReference>
<keyword evidence="2" id="KW-0479">Metal-binding</keyword>
<comment type="similarity">
    <text evidence="1">Belongs to the zinc-containing alcohol dehydrogenase family.</text>
</comment>
<dbReference type="GO" id="GO:0005829">
    <property type="term" value="C:cytosol"/>
    <property type="evidence" value="ECO:0007669"/>
    <property type="project" value="TreeGrafter"/>
</dbReference>
<reference evidence="6 7" key="1">
    <citation type="submission" date="2014-07" db="EMBL/GenBank/DDBJ databases">
        <authorList>
            <person name="Zhang J.E."/>
            <person name="Yang H."/>
            <person name="Guo J."/>
            <person name="Deng Z."/>
            <person name="Luo H."/>
            <person name="Luo M."/>
            <person name="Zhao B."/>
        </authorList>
    </citation>
    <scope>NUCLEOTIDE SEQUENCE [LARGE SCALE GENOMIC DNA]</scope>
    <source>
        <strain evidence="6 7">1CP</strain>
    </source>
</reference>
<gene>
    <name evidence="6" type="ORF">R1CP_20815</name>
</gene>
<proteinExistence type="inferred from homology"/>
<evidence type="ECO:0000313" key="6">
    <source>
        <dbReference type="EMBL" id="ANS28841.1"/>
    </source>
</evidence>
<keyword evidence="6" id="KW-0560">Oxidoreductase</keyword>
<dbReference type="Pfam" id="PF00107">
    <property type="entry name" value="ADH_zinc_N"/>
    <property type="match status" value="1"/>
</dbReference>
<keyword evidence="3" id="KW-0862">Zinc</keyword>
<dbReference type="GO" id="GO:0008270">
    <property type="term" value="F:zinc ion binding"/>
    <property type="evidence" value="ECO:0007669"/>
    <property type="project" value="TreeGrafter"/>
</dbReference>
<evidence type="ECO:0000256" key="4">
    <source>
        <dbReference type="ARBA" id="ARBA00023027"/>
    </source>
</evidence>
<dbReference type="SUPFAM" id="SSF51735">
    <property type="entry name" value="NAD(P)-binding Rossmann-fold domains"/>
    <property type="match status" value="1"/>
</dbReference>
<dbReference type="PANTHER" id="PTHR43880">
    <property type="entry name" value="ALCOHOL DEHYDROGENASE"/>
    <property type="match status" value="1"/>
</dbReference>
<accession>A0A1B1K8E1</accession>
<dbReference type="InterPro" id="IPR036291">
    <property type="entry name" value="NAD(P)-bd_dom_sf"/>
</dbReference>
<dbReference type="GO" id="GO:0046294">
    <property type="term" value="P:formaldehyde catabolic process"/>
    <property type="evidence" value="ECO:0007669"/>
    <property type="project" value="TreeGrafter"/>
</dbReference>
<dbReference type="EC" id="1.1.1.-" evidence="6"/>
<dbReference type="EMBL" id="CP009111">
    <property type="protein sequence ID" value="ANS28841.1"/>
    <property type="molecule type" value="Genomic_DNA"/>
</dbReference>
<keyword evidence="4" id="KW-0520">NAD</keyword>
<evidence type="ECO:0000313" key="7">
    <source>
        <dbReference type="Proteomes" id="UP000186108"/>
    </source>
</evidence>
<name>A0A1B1K8E1_RHOOP</name>
<organism evidence="6 7">
    <name type="scientific">Rhodococcus opacus</name>
    <name type="common">Nocardia opaca</name>
    <dbReference type="NCBI Taxonomy" id="37919"/>
    <lineage>
        <taxon>Bacteria</taxon>
        <taxon>Bacillati</taxon>
        <taxon>Actinomycetota</taxon>
        <taxon>Actinomycetes</taxon>
        <taxon>Mycobacteriales</taxon>
        <taxon>Nocardiaceae</taxon>
        <taxon>Rhodococcus</taxon>
    </lineage>
</organism>